<dbReference type="GeneID" id="54406234"/>
<feature type="coiled-coil region" evidence="1">
    <location>
        <begin position="56"/>
        <end position="83"/>
    </location>
</feature>
<keyword evidence="1" id="KW-0175">Coiled coil</keyword>
<dbReference type="SUPFAM" id="SSF63748">
    <property type="entry name" value="Tudor/PWWP/MBT"/>
    <property type="match status" value="1"/>
</dbReference>
<evidence type="ECO:0000259" key="3">
    <source>
        <dbReference type="PROSITE" id="PS50304"/>
    </source>
</evidence>
<evidence type="ECO:0000256" key="2">
    <source>
        <dbReference type="SAM" id="MobiDB-lite"/>
    </source>
</evidence>
<feature type="region of interest" description="Disordered" evidence="2">
    <location>
        <begin position="168"/>
        <end position="234"/>
    </location>
</feature>
<feature type="compositionally biased region" description="Polar residues" evidence="2">
    <location>
        <begin position="186"/>
        <end position="212"/>
    </location>
</feature>
<dbReference type="EMBL" id="ML977504">
    <property type="protein sequence ID" value="KAF2130666.1"/>
    <property type="molecule type" value="Genomic_DNA"/>
</dbReference>
<dbReference type="PROSITE" id="PS50304">
    <property type="entry name" value="TUDOR"/>
    <property type="match status" value="1"/>
</dbReference>
<dbReference type="Proteomes" id="UP000799771">
    <property type="component" value="Unassembled WGS sequence"/>
</dbReference>
<evidence type="ECO:0000313" key="5">
    <source>
        <dbReference type="Proteomes" id="UP000799771"/>
    </source>
</evidence>
<gene>
    <name evidence="4" type="ORF">P153DRAFT_338708</name>
</gene>
<keyword evidence="5" id="KW-1185">Reference proteome</keyword>
<proteinExistence type="predicted"/>
<dbReference type="RefSeq" id="XP_033525053.1">
    <property type="nucleotide sequence ID" value="XM_033665802.1"/>
</dbReference>
<dbReference type="Gene3D" id="2.30.30.140">
    <property type="match status" value="1"/>
</dbReference>
<dbReference type="AlphaFoldDB" id="A0A6A6AGG7"/>
<feature type="domain" description="Tudor" evidence="3">
    <location>
        <begin position="117"/>
        <end position="178"/>
    </location>
</feature>
<evidence type="ECO:0000256" key="1">
    <source>
        <dbReference type="SAM" id="Coils"/>
    </source>
</evidence>
<dbReference type="InterPro" id="IPR002999">
    <property type="entry name" value="Tudor"/>
</dbReference>
<dbReference type="OrthoDB" id="79171at2759"/>
<feature type="region of interest" description="Disordered" evidence="2">
    <location>
        <begin position="262"/>
        <end position="321"/>
    </location>
</feature>
<organism evidence="4 5">
    <name type="scientific">Dothidotthia symphoricarpi CBS 119687</name>
    <dbReference type="NCBI Taxonomy" id="1392245"/>
    <lineage>
        <taxon>Eukaryota</taxon>
        <taxon>Fungi</taxon>
        <taxon>Dikarya</taxon>
        <taxon>Ascomycota</taxon>
        <taxon>Pezizomycotina</taxon>
        <taxon>Dothideomycetes</taxon>
        <taxon>Pleosporomycetidae</taxon>
        <taxon>Pleosporales</taxon>
        <taxon>Dothidotthiaceae</taxon>
        <taxon>Dothidotthia</taxon>
    </lineage>
</organism>
<dbReference type="SMART" id="SM00333">
    <property type="entry name" value="TUDOR"/>
    <property type="match status" value="1"/>
</dbReference>
<name>A0A6A6AGG7_9PLEO</name>
<accession>A0A6A6AGG7</accession>
<evidence type="ECO:0000313" key="4">
    <source>
        <dbReference type="EMBL" id="KAF2130666.1"/>
    </source>
</evidence>
<protein>
    <recommendedName>
        <fullName evidence="3">Tudor domain-containing protein</fullName>
    </recommendedName>
</protein>
<sequence>MADHIQRTKDEIWRVKGQLAKDESDRNDWAAILAGLVDSMATAENSEQLAEFEGMKAEAETTIPALDANIAKLQQQIAALQAELPSVPQPAAPKFDPEKHPLLRKAIEKQEPEKAVVFTTGDMCEAQWTDKGWYKAKIQSILGSASAPKYLVRFIEYDDTLTVDSRAVRPLPSKRKREPEPAVATQPATPVTSTPHVISGPASVNPNTQQARNDAADDDLAPKRRTKIPSQGQLKKTVGSWKDFTAKGVGKKIAKHESMFRTSTKVGSKVGFTGSGKGMTETHKRQRYDHKADAENDEEYNDSTPKGRKNDAAPQSRKRLG</sequence>
<reference evidence="4" key="1">
    <citation type="journal article" date="2020" name="Stud. Mycol.">
        <title>101 Dothideomycetes genomes: a test case for predicting lifestyles and emergence of pathogens.</title>
        <authorList>
            <person name="Haridas S."/>
            <person name="Albert R."/>
            <person name="Binder M."/>
            <person name="Bloem J."/>
            <person name="Labutti K."/>
            <person name="Salamov A."/>
            <person name="Andreopoulos B."/>
            <person name="Baker S."/>
            <person name="Barry K."/>
            <person name="Bills G."/>
            <person name="Bluhm B."/>
            <person name="Cannon C."/>
            <person name="Castanera R."/>
            <person name="Culley D."/>
            <person name="Daum C."/>
            <person name="Ezra D."/>
            <person name="Gonzalez J."/>
            <person name="Henrissat B."/>
            <person name="Kuo A."/>
            <person name="Liang C."/>
            <person name="Lipzen A."/>
            <person name="Lutzoni F."/>
            <person name="Magnuson J."/>
            <person name="Mondo S."/>
            <person name="Nolan M."/>
            <person name="Ohm R."/>
            <person name="Pangilinan J."/>
            <person name="Park H.-J."/>
            <person name="Ramirez L."/>
            <person name="Alfaro M."/>
            <person name="Sun H."/>
            <person name="Tritt A."/>
            <person name="Yoshinaga Y."/>
            <person name="Zwiers L.-H."/>
            <person name="Turgeon B."/>
            <person name="Goodwin S."/>
            <person name="Spatafora J."/>
            <person name="Crous P."/>
            <person name="Grigoriev I."/>
        </authorList>
    </citation>
    <scope>NUCLEOTIDE SEQUENCE</scope>
    <source>
        <strain evidence="4">CBS 119687</strain>
    </source>
</reference>